<organism evidence="2 3">
    <name type="scientific">Protopolystoma xenopodis</name>
    <dbReference type="NCBI Taxonomy" id="117903"/>
    <lineage>
        <taxon>Eukaryota</taxon>
        <taxon>Metazoa</taxon>
        <taxon>Spiralia</taxon>
        <taxon>Lophotrochozoa</taxon>
        <taxon>Platyhelminthes</taxon>
        <taxon>Monogenea</taxon>
        <taxon>Polyopisthocotylea</taxon>
        <taxon>Polystomatidea</taxon>
        <taxon>Polystomatidae</taxon>
        <taxon>Protopolystoma</taxon>
    </lineage>
</organism>
<keyword evidence="3" id="KW-1185">Reference proteome</keyword>
<feature type="region of interest" description="Disordered" evidence="1">
    <location>
        <begin position="1"/>
        <end position="21"/>
    </location>
</feature>
<proteinExistence type="predicted"/>
<dbReference type="AlphaFoldDB" id="A0A448X5R5"/>
<comment type="caution">
    <text evidence="2">The sequence shown here is derived from an EMBL/GenBank/DDBJ whole genome shotgun (WGS) entry which is preliminary data.</text>
</comment>
<dbReference type="EMBL" id="CAAALY010097119">
    <property type="protein sequence ID" value="VEL28707.1"/>
    <property type="molecule type" value="Genomic_DNA"/>
</dbReference>
<name>A0A448X5R5_9PLAT</name>
<gene>
    <name evidence="2" type="ORF">PXEA_LOCUS22147</name>
</gene>
<evidence type="ECO:0000313" key="3">
    <source>
        <dbReference type="Proteomes" id="UP000784294"/>
    </source>
</evidence>
<dbReference type="Proteomes" id="UP000784294">
    <property type="component" value="Unassembled WGS sequence"/>
</dbReference>
<evidence type="ECO:0000313" key="2">
    <source>
        <dbReference type="EMBL" id="VEL28707.1"/>
    </source>
</evidence>
<dbReference type="OrthoDB" id="6283036at2759"/>
<reference evidence="2" key="1">
    <citation type="submission" date="2018-11" db="EMBL/GenBank/DDBJ databases">
        <authorList>
            <consortium name="Pathogen Informatics"/>
        </authorList>
    </citation>
    <scope>NUCLEOTIDE SEQUENCE</scope>
</reference>
<sequence length="139" mass="16004">MTGLKRSPLERNGTTTKPCKGRRPVCLADPIFGLFVFLAKQGVRVNDLFRRPGNIGQMKVGRRGDFGLFPLFITHQSHPNHTTIKQQQHADRASNLKSQRLMQQRVNRRTNRLLRRWQHEAHLQNAIVGGLSFCMKVHK</sequence>
<evidence type="ECO:0000256" key="1">
    <source>
        <dbReference type="SAM" id="MobiDB-lite"/>
    </source>
</evidence>
<accession>A0A448X5R5</accession>
<protein>
    <submittedName>
        <fullName evidence="2">Uncharacterized protein</fullName>
    </submittedName>
</protein>